<dbReference type="PROSITE" id="PS51257">
    <property type="entry name" value="PROKAR_LIPOPROTEIN"/>
    <property type="match status" value="1"/>
</dbReference>
<dbReference type="Pfam" id="PF14375">
    <property type="entry name" value="Cys_rich_CWC"/>
    <property type="match status" value="1"/>
</dbReference>
<evidence type="ECO:0000313" key="1">
    <source>
        <dbReference type="EMBL" id="EKR56334.1"/>
    </source>
</evidence>
<protein>
    <submittedName>
        <fullName evidence="1">Cysteine-rich CWC</fullName>
    </submittedName>
</protein>
<name>A0A0E2DL12_LEPIR</name>
<gene>
    <name evidence="1" type="ORF">LEP1GSC105_3463</name>
</gene>
<dbReference type="Proteomes" id="UP000001340">
    <property type="component" value="Unassembled WGS sequence"/>
</dbReference>
<dbReference type="InterPro" id="IPR032720">
    <property type="entry name" value="Cys_rich_CWC"/>
</dbReference>
<dbReference type="EMBL" id="AHNR02000016">
    <property type="protein sequence ID" value="EKR56334.1"/>
    <property type="molecule type" value="Genomic_DNA"/>
</dbReference>
<evidence type="ECO:0000313" key="2">
    <source>
        <dbReference type="Proteomes" id="UP000001340"/>
    </source>
</evidence>
<sequence>MSKEKSLNPAVAIKLCQRCGQTFGCGAAFYSCECFSISLSSEIRNQIKENYKDCLCVPCLKELEKSKKGNL</sequence>
<reference evidence="1 2" key="1">
    <citation type="submission" date="2012-10" db="EMBL/GenBank/DDBJ databases">
        <authorList>
            <person name="Harkins D.M."/>
            <person name="Durkin A.S."/>
            <person name="Brinkac L.M."/>
            <person name="Haft D.H."/>
            <person name="Selengut J.D."/>
            <person name="Sanka R."/>
            <person name="DePew J."/>
            <person name="Purushe J."/>
            <person name="Chanthongthip A."/>
            <person name="Lattana O."/>
            <person name="Phetsouvanh R."/>
            <person name="Newton P.N."/>
            <person name="Vinetz J.M."/>
            <person name="Sutton G.G."/>
            <person name="Nierman W.C."/>
            <person name="Fouts D.E."/>
        </authorList>
    </citation>
    <scope>NUCLEOTIDE SEQUENCE [LARGE SCALE GENOMIC DNA]</scope>
    <source>
        <strain evidence="1 2">UI 12758</strain>
    </source>
</reference>
<organism evidence="1 2">
    <name type="scientific">Leptospira interrogans str. UI 12758</name>
    <dbReference type="NCBI Taxonomy" id="1049938"/>
    <lineage>
        <taxon>Bacteria</taxon>
        <taxon>Pseudomonadati</taxon>
        <taxon>Spirochaetota</taxon>
        <taxon>Spirochaetia</taxon>
        <taxon>Leptospirales</taxon>
        <taxon>Leptospiraceae</taxon>
        <taxon>Leptospira</taxon>
    </lineage>
</organism>
<accession>A0A0E2DL12</accession>
<comment type="caution">
    <text evidence="1">The sequence shown here is derived from an EMBL/GenBank/DDBJ whole genome shotgun (WGS) entry which is preliminary data.</text>
</comment>
<dbReference type="AlphaFoldDB" id="A0A0E2DL12"/>
<proteinExistence type="predicted"/>
<dbReference type="RefSeq" id="WP_000031889.1">
    <property type="nucleotide sequence ID" value="NZ_AHNR02000016.1"/>
</dbReference>